<proteinExistence type="inferred from homology"/>
<evidence type="ECO:0000259" key="12">
    <source>
        <dbReference type="PROSITE" id="PS50105"/>
    </source>
</evidence>
<keyword evidence="3" id="KW-0493">Microtubule</keyword>
<evidence type="ECO:0000313" key="14">
    <source>
        <dbReference type="Proteomes" id="UP001054902"/>
    </source>
</evidence>
<name>A0AAD3D520_9STRA</name>
<evidence type="ECO:0000256" key="9">
    <source>
        <dbReference type="PROSITE-ProRule" id="PRU00283"/>
    </source>
</evidence>
<dbReference type="InterPro" id="IPR027417">
    <property type="entry name" value="P-loop_NTPase"/>
</dbReference>
<feature type="region of interest" description="Disordered" evidence="10">
    <location>
        <begin position="951"/>
        <end position="975"/>
    </location>
</feature>
<dbReference type="PROSITE" id="PS50105">
    <property type="entry name" value="SAM_DOMAIN"/>
    <property type="match status" value="1"/>
</dbReference>
<keyword evidence="5 9" id="KW-0067">ATP-binding</keyword>
<dbReference type="InterPro" id="IPR019821">
    <property type="entry name" value="Kinesin_motor_CS"/>
</dbReference>
<dbReference type="FunFam" id="3.40.850.10:FF:000012">
    <property type="entry name" value="Kinesin-like protein"/>
    <property type="match status" value="1"/>
</dbReference>
<feature type="compositionally biased region" description="Basic residues" evidence="10">
    <location>
        <begin position="203"/>
        <end position="213"/>
    </location>
</feature>
<feature type="compositionally biased region" description="Basic and acidic residues" evidence="10">
    <location>
        <begin position="503"/>
        <end position="520"/>
    </location>
</feature>
<gene>
    <name evidence="13" type="ORF">CTEN210_13156</name>
</gene>
<keyword evidence="4 9" id="KW-0547">Nucleotide-binding</keyword>
<dbReference type="PROSITE" id="PS50067">
    <property type="entry name" value="KINESIN_MOTOR_2"/>
    <property type="match status" value="1"/>
</dbReference>
<dbReference type="Pfam" id="PF00536">
    <property type="entry name" value="SAM_1"/>
    <property type="match status" value="1"/>
</dbReference>
<dbReference type="GO" id="GO:0005524">
    <property type="term" value="F:ATP binding"/>
    <property type="evidence" value="ECO:0007669"/>
    <property type="project" value="UniProtKB-UniRule"/>
</dbReference>
<dbReference type="PROSITE" id="PS00411">
    <property type="entry name" value="KINESIN_MOTOR_1"/>
    <property type="match status" value="1"/>
</dbReference>
<dbReference type="PRINTS" id="PR00380">
    <property type="entry name" value="KINESINHEAVY"/>
</dbReference>
<feature type="compositionally biased region" description="Low complexity" evidence="10">
    <location>
        <begin position="419"/>
        <end position="434"/>
    </location>
</feature>
<feature type="compositionally biased region" description="Polar residues" evidence="10">
    <location>
        <begin position="377"/>
        <end position="388"/>
    </location>
</feature>
<dbReference type="SUPFAM" id="SSF47769">
    <property type="entry name" value="SAM/Pointed domain"/>
    <property type="match status" value="1"/>
</dbReference>
<feature type="compositionally biased region" description="Polar residues" evidence="10">
    <location>
        <begin position="77"/>
        <end position="96"/>
    </location>
</feature>
<dbReference type="Gene3D" id="3.40.850.10">
    <property type="entry name" value="Kinesin motor domain"/>
    <property type="match status" value="1"/>
</dbReference>
<reference evidence="13 14" key="1">
    <citation type="journal article" date="2021" name="Sci. Rep.">
        <title>The genome of the diatom Chaetoceros tenuissimus carries an ancient integrated fragment of an extant virus.</title>
        <authorList>
            <person name="Hongo Y."/>
            <person name="Kimura K."/>
            <person name="Takaki Y."/>
            <person name="Yoshida Y."/>
            <person name="Baba S."/>
            <person name="Kobayashi G."/>
            <person name="Nagasaki K."/>
            <person name="Hano T."/>
            <person name="Tomaru Y."/>
        </authorList>
    </citation>
    <scope>NUCLEOTIDE SEQUENCE [LARGE SCALE GENOMIC DNA]</scope>
    <source>
        <strain evidence="13 14">NIES-3715</strain>
    </source>
</reference>
<evidence type="ECO:0000256" key="3">
    <source>
        <dbReference type="ARBA" id="ARBA00022701"/>
    </source>
</evidence>
<dbReference type="GO" id="GO:0007019">
    <property type="term" value="P:microtubule depolymerization"/>
    <property type="evidence" value="ECO:0007669"/>
    <property type="project" value="TreeGrafter"/>
</dbReference>
<dbReference type="InterPro" id="IPR036961">
    <property type="entry name" value="Kinesin_motor_dom_sf"/>
</dbReference>
<evidence type="ECO:0000256" key="2">
    <source>
        <dbReference type="ARBA" id="ARBA00022490"/>
    </source>
</evidence>
<dbReference type="Proteomes" id="UP001054902">
    <property type="component" value="Unassembled WGS sequence"/>
</dbReference>
<feature type="domain" description="SAM" evidence="12">
    <location>
        <begin position="9"/>
        <end position="69"/>
    </location>
</feature>
<dbReference type="GO" id="GO:0005874">
    <property type="term" value="C:microtubule"/>
    <property type="evidence" value="ECO:0007669"/>
    <property type="project" value="UniProtKB-KW"/>
</dbReference>
<feature type="compositionally biased region" description="Polar residues" evidence="10">
    <location>
        <begin position="449"/>
        <end position="461"/>
    </location>
</feature>
<feature type="domain" description="Kinesin motor" evidence="11">
    <location>
        <begin position="574"/>
        <end position="921"/>
    </location>
</feature>
<evidence type="ECO:0000259" key="11">
    <source>
        <dbReference type="PROSITE" id="PS50067"/>
    </source>
</evidence>
<evidence type="ECO:0000256" key="5">
    <source>
        <dbReference type="ARBA" id="ARBA00022840"/>
    </source>
</evidence>
<dbReference type="InterPro" id="IPR001752">
    <property type="entry name" value="Kinesin_motor_dom"/>
</dbReference>
<feature type="binding site" evidence="9">
    <location>
        <begin position="668"/>
        <end position="675"/>
    </location>
    <ligand>
        <name>ATP</name>
        <dbReference type="ChEBI" id="CHEBI:30616"/>
    </ligand>
</feature>
<evidence type="ECO:0000256" key="6">
    <source>
        <dbReference type="ARBA" id="ARBA00023175"/>
    </source>
</evidence>
<dbReference type="SUPFAM" id="SSF52540">
    <property type="entry name" value="P-loop containing nucleoside triphosphate hydrolases"/>
    <property type="match status" value="1"/>
</dbReference>
<dbReference type="AlphaFoldDB" id="A0AAD3D520"/>
<evidence type="ECO:0000256" key="7">
    <source>
        <dbReference type="ARBA" id="ARBA00023212"/>
    </source>
</evidence>
<comment type="similarity">
    <text evidence="8">Belongs to the TRAFAC class myosin-kinesin ATPase superfamily. Kinesin family. KIN-13 subfamily.</text>
</comment>
<feature type="region of interest" description="Disordered" evidence="10">
    <location>
        <begin position="418"/>
        <end position="537"/>
    </location>
</feature>
<accession>A0AAD3D520</accession>
<organism evidence="13 14">
    <name type="scientific">Chaetoceros tenuissimus</name>
    <dbReference type="NCBI Taxonomy" id="426638"/>
    <lineage>
        <taxon>Eukaryota</taxon>
        <taxon>Sar</taxon>
        <taxon>Stramenopiles</taxon>
        <taxon>Ochrophyta</taxon>
        <taxon>Bacillariophyta</taxon>
        <taxon>Coscinodiscophyceae</taxon>
        <taxon>Chaetocerotophycidae</taxon>
        <taxon>Chaetocerotales</taxon>
        <taxon>Chaetocerotaceae</taxon>
        <taxon>Chaetoceros</taxon>
    </lineage>
</organism>
<feature type="compositionally biased region" description="Basic and acidic residues" evidence="10">
    <location>
        <begin position="225"/>
        <end position="250"/>
    </location>
</feature>
<sequence length="1127" mass="125425">MPKQKQNLVQTWLSAIGLSPQIIETFEAAGIVNPVDLAELEVCHYPALGVQDAADRKKLFYLVQRVKMAVPAENDIMSPTPSSQQAGDTPMQTKGQLTDSFDIDHELDDDGIDDALEEQYKPLLHESDNSFQSMEDEEEWTSDEPPSPPVNQSADSLDRSYLKDSPSPRNKREAAFLKKRAARLEKLTPPRKIVVDSPSPDKRKTKKSPRVSKRVPSENSSPSPEKPKRNTETRRQVLARLKRDNSKDDVVMNSSIEDSSPSPTKRKAKRKSPKKSAFDMEPITTSLSDDVVPLEPPKTTRRSRRLEEKLNKNDVSNDDEKSLGSKHSATSHGSRTRRSARAKNTGTDTFGNERQATSSKGVSGITSTSKKERKSKLQNPTKRLSTIPSDRPSIMSPVATITSADDIINDILGDDDVVSVKSSSSRGSSRQSLSAPRTRTFSSDDRSYRSGNSTKSNTSRGGTRKSAKSSLANRAKSTPKGRVSMSNSRDVSPSKAFPGLDATKSRSFDEFGKKDPETPKSTKSNASGTVFVHGGRTDKSWSTRVNAAREANVLKHQEETAGMNLEGDREEEMRIRVVVRKRPMSKKEASKKDEVDVIHPLRYSAYGRVLVYQPKTRVDLTKEIETLPFAFDNVFAENSNNMQIYDETIRPLIPGAFAGRWASVFAYGQTGSGKTFTMMGSTLTGIKAKNQNVKHDENYGLYVLAARDLFEFASRKEYSHLKIGASLFEIYGGKLFDLLNNRNPVKCLENHKGRVCFPGLSEHPIRNADELMKLIEAGSNNRSTGSTSANRDSSRSHAVLQLHLRKTVGKRENVEHGRLTFIDLAGSERGADTNKASRTTRLEGADINTSLLALKEVIRALATGDSMTHIPFRGSKLTQVLKESFVGKNSRTVMVACVAPNITNCEHTLNTLRYADRVKERNPESGRLADSVAKASKIETKPLLAEVNNLAEDESRQKNIPATDGGDEDDAYEDDDNWLSDFDNEDDDDNEEFLNEGIDELNEVLRSPVATRLDGESFFVDSDLDIKNEISRSQISKKEAVAPLITTHRTIMTEMLGMVKQEMTLVNMTDADRELIDEYLEELEHIQDQQLAMISTLRESLVQYYAQRPSVADDDDDSFDDLRSPIR</sequence>
<feature type="region of interest" description="Disordered" evidence="10">
    <location>
        <begin position="73"/>
        <end position="96"/>
    </location>
</feature>
<dbReference type="SMART" id="SM00129">
    <property type="entry name" value="KISc"/>
    <property type="match status" value="1"/>
</dbReference>
<dbReference type="CDD" id="cd01367">
    <property type="entry name" value="KISc_KIF2_like"/>
    <property type="match status" value="1"/>
</dbReference>
<evidence type="ECO:0000256" key="1">
    <source>
        <dbReference type="ARBA" id="ARBA00004245"/>
    </source>
</evidence>
<keyword evidence="14" id="KW-1185">Reference proteome</keyword>
<dbReference type="Gene3D" id="1.10.150.50">
    <property type="entry name" value="Transcription Factor, Ets-1"/>
    <property type="match status" value="1"/>
</dbReference>
<dbReference type="GO" id="GO:0008017">
    <property type="term" value="F:microtubule binding"/>
    <property type="evidence" value="ECO:0007669"/>
    <property type="project" value="InterPro"/>
</dbReference>
<keyword evidence="2" id="KW-0963">Cytoplasm</keyword>
<keyword evidence="7" id="KW-0206">Cytoskeleton</keyword>
<dbReference type="PANTHER" id="PTHR47971:SF8">
    <property type="entry name" value="KINESIN-LIKE PROTEIN"/>
    <property type="match status" value="1"/>
</dbReference>
<feature type="compositionally biased region" description="Acidic residues" evidence="10">
    <location>
        <begin position="965"/>
        <end position="975"/>
    </location>
</feature>
<evidence type="ECO:0000313" key="13">
    <source>
        <dbReference type="EMBL" id="GFH56680.1"/>
    </source>
</evidence>
<protein>
    <submittedName>
        <fullName evidence="13">Kinesin family member 2/24</fullName>
    </submittedName>
</protein>
<comment type="subcellular location">
    <subcellularLocation>
        <location evidence="1">Cytoplasm</location>
        <location evidence="1">Cytoskeleton</location>
    </subcellularLocation>
</comment>
<dbReference type="GO" id="GO:0003777">
    <property type="term" value="F:microtubule motor activity"/>
    <property type="evidence" value="ECO:0007669"/>
    <property type="project" value="InterPro"/>
</dbReference>
<comment type="caution">
    <text evidence="13">The sequence shown here is derived from an EMBL/GenBank/DDBJ whole genome shotgun (WGS) entry which is preliminary data.</text>
</comment>
<evidence type="ECO:0000256" key="10">
    <source>
        <dbReference type="SAM" id="MobiDB-lite"/>
    </source>
</evidence>
<keyword evidence="6 9" id="KW-0505">Motor protein</keyword>
<evidence type="ECO:0000256" key="4">
    <source>
        <dbReference type="ARBA" id="ARBA00022741"/>
    </source>
</evidence>
<evidence type="ECO:0000256" key="8">
    <source>
        <dbReference type="ARBA" id="ARBA00061030"/>
    </source>
</evidence>
<dbReference type="InterPro" id="IPR027640">
    <property type="entry name" value="Kinesin-like_fam"/>
</dbReference>
<feature type="region of interest" description="Disordered" evidence="10">
    <location>
        <begin position="130"/>
        <end position="398"/>
    </location>
</feature>
<dbReference type="EMBL" id="BLLK01000055">
    <property type="protein sequence ID" value="GFH56680.1"/>
    <property type="molecule type" value="Genomic_DNA"/>
</dbReference>
<dbReference type="GO" id="GO:0007018">
    <property type="term" value="P:microtubule-based movement"/>
    <property type="evidence" value="ECO:0007669"/>
    <property type="project" value="InterPro"/>
</dbReference>
<feature type="compositionally biased region" description="Basic and acidic residues" evidence="10">
    <location>
        <begin position="170"/>
        <end position="188"/>
    </location>
</feature>
<dbReference type="InterPro" id="IPR001660">
    <property type="entry name" value="SAM"/>
</dbReference>
<dbReference type="InterPro" id="IPR013761">
    <property type="entry name" value="SAM/pointed_sf"/>
</dbReference>
<feature type="compositionally biased region" description="Basic residues" evidence="10">
    <location>
        <begin position="264"/>
        <end position="274"/>
    </location>
</feature>
<feature type="compositionally biased region" description="Polar residues" evidence="10">
    <location>
        <begin position="342"/>
        <end position="368"/>
    </location>
</feature>
<dbReference type="Pfam" id="PF00225">
    <property type="entry name" value="Kinesin"/>
    <property type="match status" value="1"/>
</dbReference>
<dbReference type="PANTHER" id="PTHR47971">
    <property type="entry name" value="KINESIN-RELATED PROTEIN 6"/>
    <property type="match status" value="1"/>
</dbReference>